<proteinExistence type="predicted"/>
<dbReference type="OrthoDB" id="6360084at2"/>
<dbReference type="EMBL" id="FMUR01000010">
    <property type="protein sequence ID" value="SCY23996.1"/>
    <property type="molecule type" value="Genomic_DNA"/>
</dbReference>
<evidence type="ECO:0000259" key="1">
    <source>
        <dbReference type="Pfam" id="PF18864"/>
    </source>
</evidence>
<dbReference type="Proteomes" id="UP000183047">
    <property type="component" value="Unassembled WGS sequence"/>
</dbReference>
<evidence type="ECO:0000313" key="3">
    <source>
        <dbReference type="Proteomes" id="UP000183047"/>
    </source>
</evidence>
<name>A0A1G5EAK1_9FIRM</name>
<dbReference type="RefSeq" id="WP_074462460.1">
    <property type="nucleotide sequence ID" value="NZ_FMUR01000010.1"/>
</dbReference>
<organism evidence="2 3">
    <name type="scientific">Butyrivibrio hungatei</name>
    <dbReference type="NCBI Taxonomy" id="185008"/>
    <lineage>
        <taxon>Bacteria</taxon>
        <taxon>Bacillati</taxon>
        <taxon>Bacillota</taxon>
        <taxon>Clostridia</taxon>
        <taxon>Lachnospirales</taxon>
        <taxon>Lachnospiraceae</taxon>
        <taxon>Butyrivibrio</taxon>
    </lineage>
</organism>
<sequence>MEGIVLQLQAEALDDSVDIETLLRKAYLVACKLKLKDFEQWISNEQNGYSGEIPDYRTISGQIRAWNPYRGWMPVVMQGELADVASRMPLKIPIATIADSYKESDGSLMLTVPGAIQDFFNKNTDGFITQYSFHTTKTEMHKIISAVRNKILEWALLLEENGIVGEGLNFTNEEKEVAAKSAVINNYTNNFYANADNTRIEQGSKNGK</sequence>
<reference evidence="3" key="1">
    <citation type="submission" date="2016-10" db="EMBL/GenBank/DDBJ databases">
        <authorList>
            <person name="Varghese N."/>
            <person name="Submissions S."/>
        </authorList>
    </citation>
    <scope>NUCLEOTIDE SEQUENCE [LARGE SCALE GENOMIC DNA]</scope>
    <source>
        <strain evidence="3">XBD2006</strain>
    </source>
</reference>
<evidence type="ECO:0000313" key="2">
    <source>
        <dbReference type="EMBL" id="SCY23996.1"/>
    </source>
</evidence>
<keyword evidence="3" id="KW-1185">Reference proteome</keyword>
<gene>
    <name evidence="2" type="ORF">SAMN02910451_01883</name>
</gene>
<protein>
    <recommendedName>
        <fullName evidence="1">AbiTii domain-containing protein</fullName>
    </recommendedName>
</protein>
<feature type="domain" description="AbiTii" evidence="1">
    <location>
        <begin position="4"/>
        <end position="180"/>
    </location>
</feature>
<dbReference type="AlphaFoldDB" id="A0A1G5EAK1"/>
<dbReference type="InterPro" id="IPR041304">
    <property type="entry name" value="AbiTii"/>
</dbReference>
<accession>A0A1G5EAK1</accession>
<dbReference type="Pfam" id="PF18864">
    <property type="entry name" value="AbiTii"/>
    <property type="match status" value="1"/>
</dbReference>